<dbReference type="PROSITE" id="PS00108">
    <property type="entry name" value="PROTEIN_KINASE_ST"/>
    <property type="match status" value="1"/>
</dbReference>
<keyword evidence="12" id="KW-0999">Mitochondrion inner membrane</keyword>
<evidence type="ECO:0000256" key="9">
    <source>
        <dbReference type="ARBA" id="ARBA00022741"/>
    </source>
</evidence>
<evidence type="ECO:0000256" key="15">
    <source>
        <dbReference type="ARBA" id="ARBA00022946"/>
    </source>
</evidence>
<dbReference type="Proteomes" id="UP000085678">
    <property type="component" value="Unplaced"/>
</dbReference>
<dbReference type="GO" id="GO:0005524">
    <property type="term" value="F:ATP binding"/>
    <property type="evidence" value="ECO:0007669"/>
    <property type="project" value="UniProtKB-KW"/>
</dbReference>
<evidence type="ECO:0000259" key="19">
    <source>
        <dbReference type="PROSITE" id="PS50011"/>
    </source>
</evidence>
<evidence type="ECO:0000256" key="13">
    <source>
        <dbReference type="ARBA" id="ARBA00022840"/>
    </source>
</evidence>
<dbReference type="SMART" id="SM00220">
    <property type="entry name" value="S_TKc"/>
    <property type="match status" value="1"/>
</dbReference>
<dbReference type="AlphaFoldDB" id="A0A2R2MRR1"/>
<keyword evidence="6" id="KW-0723">Serine/threonine-protein kinase</keyword>
<keyword evidence="14" id="KW-0460">Magnesium</keyword>
<dbReference type="PANTHER" id="PTHR22972:SF7">
    <property type="entry name" value="SERINE_THREONINE-PROTEIN KINASE PINK1, MITOCHONDRIAL"/>
    <property type="match status" value="1"/>
</dbReference>
<dbReference type="InterPro" id="IPR051511">
    <property type="entry name" value="MitoQC_Scaffold_Kinases"/>
</dbReference>
<evidence type="ECO:0000256" key="17">
    <source>
        <dbReference type="ARBA" id="ARBA00047899"/>
    </source>
</evidence>
<organism evidence="20 21">
    <name type="scientific">Lingula anatina</name>
    <name type="common">Brachiopod</name>
    <name type="synonym">Lingula unguis</name>
    <dbReference type="NCBI Taxonomy" id="7574"/>
    <lineage>
        <taxon>Eukaryota</taxon>
        <taxon>Metazoa</taxon>
        <taxon>Spiralia</taxon>
        <taxon>Lophotrochozoa</taxon>
        <taxon>Brachiopoda</taxon>
        <taxon>Linguliformea</taxon>
        <taxon>Lingulata</taxon>
        <taxon>Lingulida</taxon>
        <taxon>Linguloidea</taxon>
        <taxon>Lingulidae</taxon>
        <taxon>Lingula</taxon>
    </lineage>
</organism>
<evidence type="ECO:0000256" key="2">
    <source>
        <dbReference type="ARBA" id="ARBA00004434"/>
    </source>
</evidence>
<evidence type="ECO:0000256" key="4">
    <source>
        <dbReference type="ARBA" id="ARBA00004572"/>
    </source>
</evidence>
<dbReference type="InterPro" id="IPR008271">
    <property type="entry name" value="Ser/Thr_kinase_AS"/>
</dbReference>
<dbReference type="GO" id="GO:0090141">
    <property type="term" value="P:positive regulation of mitochondrial fission"/>
    <property type="evidence" value="ECO:0007669"/>
    <property type="project" value="TreeGrafter"/>
</dbReference>
<keyword evidence="10 21" id="KW-0418">Kinase</keyword>
<comment type="catalytic activity">
    <reaction evidence="18">
        <text>L-seryl-[protein] + ATP = O-phospho-L-seryl-[protein] + ADP + H(+)</text>
        <dbReference type="Rhea" id="RHEA:17989"/>
        <dbReference type="Rhea" id="RHEA-COMP:9863"/>
        <dbReference type="Rhea" id="RHEA-COMP:11604"/>
        <dbReference type="ChEBI" id="CHEBI:15378"/>
        <dbReference type="ChEBI" id="CHEBI:29999"/>
        <dbReference type="ChEBI" id="CHEBI:30616"/>
        <dbReference type="ChEBI" id="CHEBI:83421"/>
        <dbReference type="ChEBI" id="CHEBI:456216"/>
        <dbReference type="EC" id="2.7.11.1"/>
    </reaction>
</comment>
<keyword evidence="12" id="KW-0472">Membrane</keyword>
<evidence type="ECO:0000256" key="1">
    <source>
        <dbReference type="ARBA" id="ARBA00001946"/>
    </source>
</evidence>
<keyword evidence="7" id="KW-0808">Transferase</keyword>
<dbReference type="PROSITE" id="PS50011">
    <property type="entry name" value="PROTEIN_KINASE_DOM"/>
    <property type="match status" value="1"/>
</dbReference>
<dbReference type="GO" id="GO:0046872">
    <property type="term" value="F:metal ion binding"/>
    <property type="evidence" value="ECO:0007669"/>
    <property type="project" value="UniProtKB-KW"/>
</dbReference>
<evidence type="ECO:0000256" key="5">
    <source>
        <dbReference type="ARBA" id="ARBA00012513"/>
    </source>
</evidence>
<sequence length="624" mass="69614">MRQKLLALFKRGKELWGRVGKVHGRGEGLESAFGYPARELVTRQEAWKTSVRSYFKLPAQIHRVAAQRFAALNQVRSGGRVPALGLVGFGLVSNLNASEAKTEDLLCSEIQELFKSSYEKVEAKPCSTEIGFCLEDYTFGNIIAKGCNAAVYEAKLTGSNTSLSLNDYDIPKEEELSTFNTDVAMKTLEDAVLDDQVKVTEISQSEQSSEVMSSGDEADFSFCSDDDLESGTQGLNHQDNNTSADCNLAVKVMFNYHVASNAELILREMSKEMVPAKMAASNTDMDMWENGNRVKKKMKLPPHPNIVDMRQVFVGDVLELKDCLKEFPCPLPQRINPEGCGRNMTMYLVMKRYSCTLEEYLTTHSPSLETRILVLAQLLEAVVHMGRHGIAHRDLKANNILVDLQDNRDSSPQVVVTDFGNCLCDQENGLVIPYWTSEVGKGGNPALMAPEIACASPGQCSYLDYRKADLWAVGTLAFQIFGLTNPFHGQGLDSRFYKEEDLPCLPDNIPVLIKMAVYSMLMRDPNERPEADTIANLLHLYLWQEHLLPLGWSVLTSGGNQNQNNLQRGILMTWLLTLTAEVVFSPGRSFCSHMNCRQQLKRSLLRRADMTGLLKAVEFLEACC</sequence>
<evidence type="ECO:0000256" key="12">
    <source>
        <dbReference type="ARBA" id="ARBA00022792"/>
    </source>
</evidence>
<gene>
    <name evidence="21" type="primary">LOC106175425</name>
</gene>
<dbReference type="GO" id="GO:0042981">
    <property type="term" value="P:regulation of apoptotic process"/>
    <property type="evidence" value="ECO:0007669"/>
    <property type="project" value="TreeGrafter"/>
</dbReference>
<dbReference type="InterPro" id="IPR000719">
    <property type="entry name" value="Prot_kinase_dom"/>
</dbReference>
<evidence type="ECO:0000256" key="11">
    <source>
        <dbReference type="ARBA" id="ARBA00022787"/>
    </source>
</evidence>
<evidence type="ECO:0000256" key="16">
    <source>
        <dbReference type="ARBA" id="ARBA00023128"/>
    </source>
</evidence>
<name>A0A2R2MRR1_LINAN</name>
<evidence type="ECO:0000256" key="14">
    <source>
        <dbReference type="ARBA" id="ARBA00022842"/>
    </source>
</evidence>
<evidence type="ECO:0000256" key="8">
    <source>
        <dbReference type="ARBA" id="ARBA00022723"/>
    </source>
</evidence>
<keyword evidence="16" id="KW-0496">Mitochondrion</keyword>
<keyword evidence="13" id="KW-0067">ATP-binding</keyword>
<dbReference type="GO" id="GO:0004674">
    <property type="term" value="F:protein serine/threonine kinase activity"/>
    <property type="evidence" value="ECO:0007669"/>
    <property type="project" value="UniProtKB-KW"/>
</dbReference>
<evidence type="ECO:0000256" key="3">
    <source>
        <dbReference type="ARBA" id="ARBA00004514"/>
    </source>
</evidence>
<evidence type="ECO:0000313" key="21">
    <source>
        <dbReference type="RefSeq" id="XP_023932941.1"/>
    </source>
</evidence>
<dbReference type="GO" id="GO:0005741">
    <property type="term" value="C:mitochondrial outer membrane"/>
    <property type="evidence" value="ECO:0007669"/>
    <property type="project" value="UniProtKB-SubCell"/>
</dbReference>
<dbReference type="GO" id="GO:0005743">
    <property type="term" value="C:mitochondrial inner membrane"/>
    <property type="evidence" value="ECO:0007669"/>
    <property type="project" value="UniProtKB-SubCell"/>
</dbReference>
<dbReference type="OrthoDB" id="1405469at2759"/>
<dbReference type="GO" id="GO:0000422">
    <property type="term" value="P:autophagy of mitochondrion"/>
    <property type="evidence" value="ECO:0007669"/>
    <property type="project" value="TreeGrafter"/>
</dbReference>
<dbReference type="EC" id="2.7.11.1" evidence="5"/>
<dbReference type="SUPFAM" id="SSF56112">
    <property type="entry name" value="Protein kinase-like (PK-like)"/>
    <property type="match status" value="1"/>
</dbReference>
<evidence type="ECO:0000256" key="6">
    <source>
        <dbReference type="ARBA" id="ARBA00022527"/>
    </source>
</evidence>
<comment type="subcellular location">
    <subcellularLocation>
        <location evidence="3">Cytoplasm</location>
        <location evidence="3">Cytosol</location>
    </subcellularLocation>
    <subcellularLocation>
        <location evidence="2">Mitochondrion inner membrane</location>
        <topology evidence="2">Single-pass membrane protein</topology>
    </subcellularLocation>
    <subcellularLocation>
        <location evidence="4">Mitochondrion outer membrane</location>
        <topology evidence="4">Single-pass membrane protein</topology>
    </subcellularLocation>
</comment>
<protein>
    <recommendedName>
        <fullName evidence="5">non-specific serine/threonine protein kinase</fullName>
        <ecNumber evidence="5">2.7.11.1</ecNumber>
    </recommendedName>
</protein>
<proteinExistence type="predicted"/>
<feature type="domain" description="Protein kinase" evidence="19">
    <location>
        <begin position="137"/>
        <end position="542"/>
    </location>
</feature>
<evidence type="ECO:0000256" key="10">
    <source>
        <dbReference type="ARBA" id="ARBA00022777"/>
    </source>
</evidence>
<dbReference type="Pfam" id="PF00069">
    <property type="entry name" value="Pkinase"/>
    <property type="match status" value="1"/>
</dbReference>
<evidence type="ECO:0000256" key="7">
    <source>
        <dbReference type="ARBA" id="ARBA00022679"/>
    </source>
</evidence>
<comment type="catalytic activity">
    <reaction evidence="17">
        <text>L-threonyl-[protein] + ATP = O-phospho-L-threonyl-[protein] + ADP + H(+)</text>
        <dbReference type="Rhea" id="RHEA:46608"/>
        <dbReference type="Rhea" id="RHEA-COMP:11060"/>
        <dbReference type="Rhea" id="RHEA-COMP:11605"/>
        <dbReference type="ChEBI" id="CHEBI:15378"/>
        <dbReference type="ChEBI" id="CHEBI:30013"/>
        <dbReference type="ChEBI" id="CHEBI:30616"/>
        <dbReference type="ChEBI" id="CHEBI:61977"/>
        <dbReference type="ChEBI" id="CHEBI:456216"/>
        <dbReference type="EC" id="2.7.11.1"/>
    </reaction>
</comment>
<dbReference type="Gene3D" id="1.10.510.10">
    <property type="entry name" value="Transferase(Phosphotransferase) domain 1"/>
    <property type="match status" value="1"/>
</dbReference>
<keyword evidence="11" id="KW-1000">Mitochondrion outer membrane</keyword>
<dbReference type="GO" id="GO:0005829">
    <property type="term" value="C:cytosol"/>
    <property type="evidence" value="ECO:0007669"/>
    <property type="project" value="UniProtKB-SubCell"/>
</dbReference>
<accession>A0A2R2MRR1</accession>
<evidence type="ECO:0000256" key="18">
    <source>
        <dbReference type="ARBA" id="ARBA00048679"/>
    </source>
</evidence>
<dbReference type="PANTHER" id="PTHR22972">
    <property type="entry name" value="SERINE/THREONINE PROTEIN KINASE"/>
    <property type="match status" value="1"/>
</dbReference>
<keyword evidence="20" id="KW-1185">Reference proteome</keyword>
<dbReference type="InterPro" id="IPR011009">
    <property type="entry name" value="Kinase-like_dom_sf"/>
</dbReference>
<dbReference type="GeneID" id="106175425"/>
<keyword evidence="8" id="KW-0479">Metal-binding</keyword>
<dbReference type="RefSeq" id="XP_023932941.1">
    <property type="nucleotide sequence ID" value="XM_024077173.1"/>
</dbReference>
<keyword evidence="9" id="KW-0547">Nucleotide-binding</keyword>
<keyword evidence="15" id="KW-0809">Transit peptide</keyword>
<comment type="cofactor">
    <cofactor evidence="1">
        <name>Mg(2+)</name>
        <dbReference type="ChEBI" id="CHEBI:18420"/>
    </cofactor>
</comment>
<evidence type="ECO:0000313" key="20">
    <source>
        <dbReference type="Proteomes" id="UP000085678"/>
    </source>
</evidence>
<reference evidence="21" key="1">
    <citation type="submission" date="2025-08" db="UniProtKB">
        <authorList>
            <consortium name="RefSeq"/>
        </authorList>
    </citation>
    <scope>IDENTIFICATION</scope>
    <source>
        <tissue evidence="21">Gonads</tissue>
    </source>
</reference>